<feature type="transmembrane region" description="Helical" evidence="1">
    <location>
        <begin position="201"/>
        <end position="220"/>
    </location>
</feature>
<accession>A0A8J8P199</accession>
<gene>
    <name evidence="2" type="ORF">FGO68_gene886</name>
</gene>
<organism evidence="2 3">
    <name type="scientific">Halteria grandinella</name>
    <dbReference type="NCBI Taxonomy" id="5974"/>
    <lineage>
        <taxon>Eukaryota</taxon>
        <taxon>Sar</taxon>
        <taxon>Alveolata</taxon>
        <taxon>Ciliophora</taxon>
        <taxon>Intramacronucleata</taxon>
        <taxon>Spirotrichea</taxon>
        <taxon>Stichotrichia</taxon>
        <taxon>Sporadotrichida</taxon>
        <taxon>Halteriidae</taxon>
        <taxon>Halteria</taxon>
    </lineage>
</organism>
<feature type="transmembrane region" description="Helical" evidence="1">
    <location>
        <begin position="249"/>
        <end position="274"/>
    </location>
</feature>
<keyword evidence="1" id="KW-0812">Transmembrane</keyword>
<comment type="caution">
    <text evidence="2">The sequence shown here is derived from an EMBL/GenBank/DDBJ whole genome shotgun (WGS) entry which is preliminary data.</text>
</comment>
<evidence type="ECO:0000313" key="2">
    <source>
        <dbReference type="EMBL" id="TNV83964.1"/>
    </source>
</evidence>
<dbReference type="AlphaFoldDB" id="A0A8J8P199"/>
<name>A0A8J8P199_HALGN</name>
<evidence type="ECO:0000256" key="1">
    <source>
        <dbReference type="SAM" id="Phobius"/>
    </source>
</evidence>
<sequence>MLSKAFIKYLQIQTNITNIYWHTRPITLSQILTNGFIIDVIYIFQWVKTNHLIIYYNNILVMSISCKSFPPLICRFLCPSCLNCSSVPLIPGTILKYWQHAHMSQLQAQSQLKQKLFTSFIESCRHMSQLIEALGLPLRLGLSWCPWGHFTRDSASSMCLVEDEEELQTDWLSWVPRNLSLCCSSTCSLSRRWMVLSSSRSYYWSSCYFCIYWAVCWAWDAPTFEARTSWNWSFWSASWPFSEERFKSFYSLCSSYSAISACLCYILILSFSILSMHSAFQHSSFGFMCSHV</sequence>
<keyword evidence="1" id="KW-0472">Membrane</keyword>
<dbReference type="EMBL" id="RRYP01003269">
    <property type="protein sequence ID" value="TNV83964.1"/>
    <property type="molecule type" value="Genomic_DNA"/>
</dbReference>
<keyword evidence="1" id="KW-1133">Transmembrane helix</keyword>
<proteinExistence type="predicted"/>
<keyword evidence="3" id="KW-1185">Reference proteome</keyword>
<protein>
    <submittedName>
        <fullName evidence="2">Uncharacterized protein</fullName>
    </submittedName>
</protein>
<reference evidence="2" key="1">
    <citation type="submission" date="2019-06" db="EMBL/GenBank/DDBJ databases">
        <authorList>
            <person name="Zheng W."/>
        </authorList>
    </citation>
    <scope>NUCLEOTIDE SEQUENCE</scope>
    <source>
        <strain evidence="2">QDHG01</strain>
    </source>
</reference>
<dbReference type="Proteomes" id="UP000785679">
    <property type="component" value="Unassembled WGS sequence"/>
</dbReference>
<evidence type="ECO:0000313" key="3">
    <source>
        <dbReference type="Proteomes" id="UP000785679"/>
    </source>
</evidence>